<evidence type="ECO:0000256" key="8">
    <source>
        <dbReference type="PROSITE-ProRule" id="PRU00094"/>
    </source>
</evidence>
<organism evidence="11 12">
    <name type="scientific">Oculimacula yallundae</name>
    <dbReference type="NCBI Taxonomy" id="86028"/>
    <lineage>
        <taxon>Eukaryota</taxon>
        <taxon>Fungi</taxon>
        <taxon>Dikarya</taxon>
        <taxon>Ascomycota</taxon>
        <taxon>Pezizomycotina</taxon>
        <taxon>Leotiomycetes</taxon>
        <taxon>Helotiales</taxon>
        <taxon>Ploettnerulaceae</taxon>
        <taxon>Oculimacula</taxon>
    </lineage>
</organism>
<dbReference type="InterPro" id="IPR000679">
    <property type="entry name" value="Znf_GATA"/>
</dbReference>
<evidence type="ECO:0000256" key="5">
    <source>
        <dbReference type="ARBA" id="ARBA00023015"/>
    </source>
</evidence>
<evidence type="ECO:0000313" key="12">
    <source>
        <dbReference type="Proteomes" id="UP001595075"/>
    </source>
</evidence>
<evidence type="ECO:0000256" key="2">
    <source>
        <dbReference type="ARBA" id="ARBA00022723"/>
    </source>
</evidence>
<feature type="region of interest" description="Disordered" evidence="9">
    <location>
        <begin position="154"/>
        <end position="188"/>
    </location>
</feature>
<evidence type="ECO:0000256" key="7">
    <source>
        <dbReference type="ARBA" id="ARBA00023242"/>
    </source>
</evidence>
<feature type="compositionally biased region" description="Basic and acidic residues" evidence="9">
    <location>
        <begin position="532"/>
        <end position="571"/>
    </location>
</feature>
<dbReference type="InterPro" id="IPR039355">
    <property type="entry name" value="Transcription_factor_GATA"/>
</dbReference>
<dbReference type="PROSITE" id="PS00344">
    <property type="entry name" value="GATA_ZN_FINGER_1"/>
    <property type="match status" value="2"/>
</dbReference>
<dbReference type="PANTHER" id="PTHR10071:SF335">
    <property type="entry name" value="IRON-SENSING TRANSCRIPTIONAL REPRESSOR-RELATED"/>
    <property type="match status" value="1"/>
</dbReference>
<accession>A0ABR4C961</accession>
<evidence type="ECO:0000259" key="10">
    <source>
        <dbReference type="PROSITE" id="PS50114"/>
    </source>
</evidence>
<feature type="domain" description="GATA-type" evidence="10">
    <location>
        <begin position="115"/>
        <end position="170"/>
    </location>
</feature>
<keyword evidence="12" id="KW-1185">Reference proteome</keyword>
<dbReference type="Pfam" id="PF00320">
    <property type="entry name" value="GATA"/>
    <property type="match status" value="2"/>
</dbReference>
<name>A0ABR4C961_9HELO</name>
<feature type="compositionally biased region" description="Low complexity" evidence="9">
    <location>
        <begin position="239"/>
        <end position="251"/>
    </location>
</feature>
<gene>
    <name evidence="11" type="ORF">VTL71DRAFT_2551</name>
</gene>
<evidence type="ECO:0000256" key="1">
    <source>
        <dbReference type="ARBA" id="ARBA00004123"/>
    </source>
</evidence>
<keyword evidence="6" id="KW-0804">Transcription</keyword>
<dbReference type="PROSITE" id="PS50114">
    <property type="entry name" value="GATA_ZN_FINGER_2"/>
    <property type="match status" value="2"/>
</dbReference>
<feature type="compositionally biased region" description="Basic and acidic residues" evidence="9">
    <location>
        <begin position="14"/>
        <end position="29"/>
    </location>
</feature>
<dbReference type="Gene3D" id="3.30.50.10">
    <property type="entry name" value="Erythroid Transcription Factor GATA-1, subunit A"/>
    <property type="match status" value="2"/>
</dbReference>
<dbReference type="SMART" id="SM00401">
    <property type="entry name" value="ZnF_GATA"/>
    <property type="match status" value="2"/>
</dbReference>
<feature type="compositionally biased region" description="Polar residues" evidence="9">
    <location>
        <begin position="52"/>
        <end position="65"/>
    </location>
</feature>
<keyword evidence="7" id="KW-0539">Nucleus</keyword>
<feature type="compositionally biased region" description="Polar residues" evidence="9">
    <location>
        <begin position="252"/>
        <end position="265"/>
    </location>
</feature>
<keyword evidence="4" id="KW-0862">Zinc</keyword>
<reference evidence="11 12" key="1">
    <citation type="journal article" date="2024" name="Commun. Biol.">
        <title>Comparative genomic analysis of thermophilic fungi reveals convergent evolutionary adaptations and gene losses.</title>
        <authorList>
            <person name="Steindorff A.S."/>
            <person name="Aguilar-Pontes M.V."/>
            <person name="Robinson A.J."/>
            <person name="Andreopoulos B."/>
            <person name="LaButti K."/>
            <person name="Kuo A."/>
            <person name="Mondo S."/>
            <person name="Riley R."/>
            <person name="Otillar R."/>
            <person name="Haridas S."/>
            <person name="Lipzen A."/>
            <person name="Grimwood J."/>
            <person name="Schmutz J."/>
            <person name="Clum A."/>
            <person name="Reid I.D."/>
            <person name="Moisan M.C."/>
            <person name="Butler G."/>
            <person name="Nguyen T.T.M."/>
            <person name="Dewar K."/>
            <person name="Conant G."/>
            <person name="Drula E."/>
            <person name="Henrissat B."/>
            <person name="Hansel C."/>
            <person name="Singer S."/>
            <person name="Hutchinson M.I."/>
            <person name="de Vries R.P."/>
            <person name="Natvig D.O."/>
            <person name="Powell A.J."/>
            <person name="Tsang A."/>
            <person name="Grigoriev I.V."/>
        </authorList>
    </citation>
    <scope>NUCLEOTIDE SEQUENCE [LARGE SCALE GENOMIC DNA]</scope>
    <source>
        <strain evidence="11 12">CBS 494.80</strain>
    </source>
</reference>
<dbReference type="EMBL" id="JAZHXI010000011">
    <property type="protein sequence ID" value="KAL2066480.1"/>
    <property type="molecule type" value="Genomic_DNA"/>
</dbReference>
<keyword evidence="5" id="KW-0805">Transcription regulation</keyword>
<evidence type="ECO:0000313" key="11">
    <source>
        <dbReference type="EMBL" id="KAL2066480.1"/>
    </source>
</evidence>
<dbReference type="Proteomes" id="UP001595075">
    <property type="component" value="Unassembled WGS sequence"/>
</dbReference>
<dbReference type="PRINTS" id="PR00619">
    <property type="entry name" value="GATAZNFINGER"/>
</dbReference>
<feature type="compositionally biased region" description="Polar residues" evidence="9">
    <location>
        <begin position="472"/>
        <end position="489"/>
    </location>
</feature>
<sequence>MSDHLSSTHPFGEMGDRHPSPQHRAEEAFPLRTSLPARERSKEELELAQQLLGHSQAQRDTSGDSPSPRYDSQRPPSTSPSIDRMRQVTPGSVSEEQGQREPSYAPSSLSQHDAAPSGQVCSNCGTSRTPLWRRSPQGATICNACGLYLKARNSSRPTNLKRPPSIVQSGQHTPEQRRLSPSGIGSAGQVSTASTYVAADHASLGSCPGGGKCNGTGGAEGCSGCPAFNNRVSKSAHMSGSQGSPAPSQPSNDQPTDAPSPIDVTSLTIQHPNTTVVVACQNCGTTITPLWRRDESGHTICNACGMSLLQTTRCPPPCNDEEIGHQKTKACSSRDSRHAGIGLASTTMGSPEPEYPSPSHETARGTINPDGSVNLGLRLRDDQARSFLPEPTTSSRGQSGPSSDLTAYSSSSHTHTHDRADSLNNENRLPPMTSYPPPVHQRPSVSPHSFLSPSRKRSFSTTEMEQLPPISDTANPNSTQPKRLSSIKSILNPGYTESEPDVRSGRRSPAQYRGSQSPNMGYASSPGTAGTSREREPQSEGDRSRTERREALRLEAESMREALKAKERELEELGMGE</sequence>
<dbReference type="CDD" id="cd00202">
    <property type="entry name" value="ZnF_GATA"/>
    <property type="match status" value="2"/>
</dbReference>
<dbReference type="SUPFAM" id="SSF57716">
    <property type="entry name" value="Glucocorticoid receptor-like (DNA-binding domain)"/>
    <property type="match status" value="2"/>
</dbReference>
<comment type="subcellular location">
    <subcellularLocation>
        <location evidence="1">Nucleus</location>
    </subcellularLocation>
</comment>
<evidence type="ECO:0000256" key="3">
    <source>
        <dbReference type="ARBA" id="ARBA00022771"/>
    </source>
</evidence>
<feature type="domain" description="GATA-type" evidence="10">
    <location>
        <begin position="280"/>
        <end position="306"/>
    </location>
</feature>
<feature type="region of interest" description="Disordered" evidence="9">
    <location>
        <begin position="234"/>
        <end position="265"/>
    </location>
</feature>
<feature type="compositionally biased region" description="Polar residues" evidence="9">
    <location>
        <begin position="443"/>
        <end position="452"/>
    </location>
</feature>
<feature type="region of interest" description="Disordered" evidence="9">
    <location>
        <begin position="1"/>
        <end position="122"/>
    </location>
</feature>
<dbReference type="InterPro" id="IPR013088">
    <property type="entry name" value="Znf_NHR/GATA"/>
</dbReference>
<evidence type="ECO:0000256" key="4">
    <source>
        <dbReference type="ARBA" id="ARBA00022833"/>
    </source>
</evidence>
<evidence type="ECO:0000256" key="9">
    <source>
        <dbReference type="SAM" id="MobiDB-lite"/>
    </source>
</evidence>
<feature type="compositionally biased region" description="Polar residues" evidence="9">
    <location>
        <begin position="391"/>
        <end position="408"/>
    </location>
</feature>
<protein>
    <recommendedName>
        <fullName evidence="10">GATA-type domain-containing protein</fullName>
    </recommendedName>
</protein>
<dbReference type="PANTHER" id="PTHR10071">
    <property type="entry name" value="TRANSCRIPTION FACTOR GATA FAMILY MEMBER"/>
    <property type="match status" value="1"/>
</dbReference>
<keyword evidence="2" id="KW-0479">Metal-binding</keyword>
<feature type="region of interest" description="Disordered" evidence="9">
    <location>
        <begin position="387"/>
        <end position="577"/>
    </location>
</feature>
<feature type="region of interest" description="Disordered" evidence="9">
    <location>
        <begin position="329"/>
        <end position="375"/>
    </location>
</feature>
<keyword evidence="3 8" id="KW-0863">Zinc-finger</keyword>
<comment type="caution">
    <text evidence="11">The sequence shown here is derived from an EMBL/GenBank/DDBJ whole genome shotgun (WGS) entry which is preliminary data.</text>
</comment>
<evidence type="ECO:0000256" key="6">
    <source>
        <dbReference type="ARBA" id="ARBA00023163"/>
    </source>
</evidence>
<proteinExistence type="predicted"/>